<keyword evidence="3" id="KW-1185">Reference proteome</keyword>
<dbReference type="Proteomes" id="UP000245698">
    <property type="component" value="Unassembled WGS sequence"/>
</dbReference>
<protein>
    <recommendedName>
        <fullName evidence="1">PD-(D/E)XK endonuclease-like domain-containing protein</fullName>
    </recommendedName>
</protein>
<evidence type="ECO:0000313" key="3">
    <source>
        <dbReference type="Proteomes" id="UP000245698"/>
    </source>
</evidence>
<proteinExistence type="predicted"/>
<dbReference type="Pfam" id="PF12705">
    <property type="entry name" value="PDDEXK_1"/>
    <property type="match status" value="1"/>
</dbReference>
<dbReference type="EMBL" id="FUIG01000044">
    <property type="protein sequence ID" value="SJM33607.1"/>
    <property type="molecule type" value="Genomic_DNA"/>
</dbReference>
<organism evidence="2 3">
    <name type="scientific">Mesorhizobium delmotii</name>
    <dbReference type="NCBI Taxonomy" id="1631247"/>
    <lineage>
        <taxon>Bacteria</taxon>
        <taxon>Pseudomonadati</taxon>
        <taxon>Pseudomonadota</taxon>
        <taxon>Alphaproteobacteria</taxon>
        <taxon>Hyphomicrobiales</taxon>
        <taxon>Phyllobacteriaceae</taxon>
        <taxon>Mesorhizobium</taxon>
    </lineage>
</organism>
<dbReference type="InterPro" id="IPR027417">
    <property type="entry name" value="P-loop_NTPase"/>
</dbReference>
<dbReference type="AlphaFoldDB" id="A0A2P9AR94"/>
<dbReference type="InterPro" id="IPR038726">
    <property type="entry name" value="PDDEXK_AddAB-type"/>
</dbReference>
<feature type="domain" description="PD-(D/E)XK endonuclease-like" evidence="1">
    <location>
        <begin position="578"/>
        <end position="837"/>
    </location>
</feature>
<reference evidence="3" key="1">
    <citation type="submission" date="2016-12" db="EMBL/GenBank/DDBJ databases">
        <authorList>
            <person name="Brunel B."/>
        </authorList>
    </citation>
    <scope>NUCLEOTIDE SEQUENCE [LARGE SCALE GENOMIC DNA]</scope>
</reference>
<name>A0A2P9AR94_9HYPH</name>
<dbReference type="SUPFAM" id="SSF52540">
    <property type="entry name" value="P-loop containing nucleoside triphosphate hydrolases"/>
    <property type="match status" value="1"/>
</dbReference>
<evidence type="ECO:0000259" key="1">
    <source>
        <dbReference type="Pfam" id="PF12705"/>
    </source>
</evidence>
<accession>A0A2P9AR94</accession>
<evidence type="ECO:0000313" key="2">
    <source>
        <dbReference type="EMBL" id="SJM33607.1"/>
    </source>
</evidence>
<sequence length="885" mass="96113">MNRRTVVVEGPLAFRMRRIAAARRGETGVQILTMPQLAARLAGAFTQPARSADLDPAIRAALEAGGFAELESIRQLPGMIRAVARTLAKIWQADLSLPIGDDRSARLADIAEIEQRVRANLPRGVLTTRDLRAAALERLVHAPAVLGSVELDRVVRVAPVWHPLLQALNETVPLSWHSPGATDVSWFPGEITTNQRPTAVAMEMVSCANPAAEVVEALRWMRELIASGRARPEEIAICATSTGEWDEHFLALAADADLPLHFSHGVLALASREGQVCGALADVLLNGLSQDRLRRLFSHAAGRSRALQNLPLNWALGLQPGAALFELDQWLRALDAATRLRSDGIDPRPILIPVLEMLANGPAAAEQAGTMLLGTSARVLWSEALRRAPAEALEFSLQEVRLPDGRDPGACAVWCPASHLAAAPRQWVRLLGMTTRSWPRRAAEDPLIPSHVLSRGTLDPDPVTAQDRRAFQVITAQASGGCILSRSRRNAQGGLLAASPLVPQGARVQGLKRARIPTHAFSEADRLLARPDEAANSPALAAANACWRDWGNPAITAHDGRTRADHPVIARAIDEVQSAKSLRLMLRDPLAFVWRYALGWRSVPEDDQPLTLDARAYGDLVHELLKRTVDTLEPSPGYSRAARHEIETALAEATTTVSAEWPLKRSVPPLLLWRHTLDAAAQLALKALTLDETFQPGTRSWTELAFGRADEAVAAAIDLPWDPTAPVIITGTNIRVQGSIDRLDLTATGNAARVSDYKTGAEPKKADQIVLGGGAELQRVIYALAARQLVPDNPRVVARLIYLGGGEPRVYKLPDLDQAIAEIADHVRAAGVLLRQGRALPGPDARENWNDFRLALPASPTAYFQIKQSVLSRAFDDFARVWSCR</sequence>
<gene>
    <name evidence="2" type="ORF">BQ8482_360008</name>
</gene>